<sequence>MSEHKLQQLAKYLRGLPSALAIKPSSESRYNFKNFEPDVDWIEDIGLVGAVNQQLEIRLGTRADGPIEFTERGPPVEALVNVLDRYTKDFPNNVLLEKWVDDALAGAIHTFSKLETPLPDWGVPSADMADSTRHAESAPLGRKRGPSLTNTASESVPVAKKSKGKAAIQTKLSGFVKTDASINHNPDDLIDIDSEPESKGGRPRTTLLHDVTRSCKAISSGKMRYRCAMDGCQQSWSGRRQASRVYNHLLNECHHVDSEMKQKIAKATSARTLHAQLEDTIDDNDSLDKLSKAEGKKARALKVNQAVLNLICGTGIPPTVVDSNEWKHFVEALDSTVHVYSSASFAETYIPAEALRITEEAIKKLSKMKNLTISYDGGTTKRVESIYTIHVTTPDSRQSYLIEGSEKSGHSHTGPQIAKEILKVMDRIGRLNFSGISSDSTGNTRLAREIVAKECPWIIILPDTCHLLNNTAKDIGKLGFFSETISRLRSIVKYFRKSSFAKRHLTVFRIYVDIKTGLVTVGDTHFLTLYHSGSSVERCLLPIKELVERKVLTLTSKVGIYWMRKRDEVSSFENGLRQLVRILEPLARACKCLESSKATAGDVYHFWLAVLATYEQLIKNNNDVDGLQLPDDVINEIRKIVNARWHELTTGPGKSVYVSTFFLDPRYIKSPIFTLKNTNPISLRTTIPARPNVKHVRTDSFMHAAADPAPDPRNAHLRETMPSYVAVGKYLLGLLTEEIRTNSAPDVFNNYDDAESIVADFRRQFTAYTCQEMPFVYSPGTEPRDYWKKLVSNKDASVLAVLGLKLFSVVPNSMVEERTVSNFTKINSADRAKQKASTIVNITKVKQHIRRAPSTRSQRPVVRFCDLAKYVKDEKPAEPDHTNIQLAASATLFGNASFTSTSSPGISSSAEPGEFMDVDLDGVDEEQELDDDLWEDEDTEEEENDRKRMAAAREVASSTVMDIEESEGISLQAPDLLDLLSDSPTSRTMAINEARPKTSKKMNSREPKVFQVSDVQF</sequence>
<evidence type="ECO:0000313" key="9">
    <source>
        <dbReference type="Proteomes" id="UP000054166"/>
    </source>
</evidence>
<evidence type="ECO:0000256" key="4">
    <source>
        <dbReference type="ARBA" id="ARBA00022833"/>
    </source>
</evidence>
<feature type="region of interest" description="Disordered" evidence="6">
    <location>
        <begin position="927"/>
        <end position="946"/>
    </location>
</feature>
<dbReference type="InParanoid" id="A0A0C3B4I8"/>
<evidence type="ECO:0000256" key="6">
    <source>
        <dbReference type="SAM" id="MobiDB-lite"/>
    </source>
</evidence>
<gene>
    <name evidence="8" type="ORF">PILCRDRAFT_16349</name>
</gene>
<dbReference type="GO" id="GO:0005634">
    <property type="term" value="C:nucleus"/>
    <property type="evidence" value="ECO:0007669"/>
    <property type="project" value="UniProtKB-SubCell"/>
</dbReference>
<keyword evidence="2" id="KW-0479">Metal-binding</keyword>
<dbReference type="SUPFAM" id="SSF53098">
    <property type="entry name" value="Ribonuclease H-like"/>
    <property type="match status" value="1"/>
</dbReference>
<dbReference type="PANTHER" id="PTHR46481">
    <property type="entry name" value="ZINC FINGER BED DOMAIN-CONTAINING PROTEIN 4"/>
    <property type="match status" value="1"/>
</dbReference>
<evidence type="ECO:0000259" key="7">
    <source>
        <dbReference type="Pfam" id="PF04937"/>
    </source>
</evidence>
<dbReference type="InterPro" id="IPR052035">
    <property type="entry name" value="ZnF_BED_domain_contain"/>
</dbReference>
<dbReference type="EMBL" id="KN833152">
    <property type="protein sequence ID" value="KIM72207.1"/>
    <property type="molecule type" value="Genomic_DNA"/>
</dbReference>
<evidence type="ECO:0000256" key="1">
    <source>
        <dbReference type="ARBA" id="ARBA00004123"/>
    </source>
</evidence>
<dbReference type="OrthoDB" id="3236755at2759"/>
<reference evidence="8 9" key="1">
    <citation type="submission" date="2014-04" db="EMBL/GenBank/DDBJ databases">
        <authorList>
            <consortium name="DOE Joint Genome Institute"/>
            <person name="Kuo A."/>
            <person name="Tarkka M."/>
            <person name="Buscot F."/>
            <person name="Kohler A."/>
            <person name="Nagy L.G."/>
            <person name="Floudas D."/>
            <person name="Copeland A."/>
            <person name="Barry K.W."/>
            <person name="Cichocki N."/>
            <person name="Veneault-Fourrey C."/>
            <person name="LaButti K."/>
            <person name="Lindquist E.A."/>
            <person name="Lipzen A."/>
            <person name="Lundell T."/>
            <person name="Morin E."/>
            <person name="Murat C."/>
            <person name="Sun H."/>
            <person name="Tunlid A."/>
            <person name="Henrissat B."/>
            <person name="Grigoriev I.V."/>
            <person name="Hibbett D.S."/>
            <person name="Martin F."/>
            <person name="Nordberg H.P."/>
            <person name="Cantor M.N."/>
            <person name="Hua S.X."/>
        </authorList>
    </citation>
    <scope>NUCLEOTIDE SEQUENCE [LARGE SCALE GENOMIC DNA]</scope>
    <source>
        <strain evidence="8 9">F 1598</strain>
    </source>
</reference>
<keyword evidence="9" id="KW-1185">Reference proteome</keyword>
<name>A0A0C3B4I8_PILCF</name>
<dbReference type="Pfam" id="PF04937">
    <property type="entry name" value="DUF659"/>
    <property type="match status" value="1"/>
</dbReference>
<feature type="region of interest" description="Disordered" evidence="6">
    <location>
        <begin position="125"/>
        <end position="163"/>
    </location>
</feature>
<keyword evidence="5" id="KW-0539">Nucleus</keyword>
<dbReference type="STRING" id="765440.A0A0C3B4I8"/>
<evidence type="ECO:0000256" key="5">
    <source>
        <dbReference type="ARBA" id="ARBA00023242"/>
    </source>
</evidence>
<organism evidence="8 9">
    <name type="scientific">Piloderma croceum (strain F 1598)</name>
    <dbReference type="NCBI Taxonomy" id="765440"/>
    <lineage>
        <taxon>Eukaryota</taxon>
        <taxon>Fungi</taxon>
        <taxon>Dikarya</taxon>
        <taxon>Basidiomycota</taxon>
        <taxon>Agaricomycotina</taxon>
        <taxon>Agaricomycetes</taxon>
        <taxon>Agaricomycetidae</taxon>
        <taxon>Atheliales</taxon>
        <taxon>Atheliaceae</taxon>
        <taxon>Piloderma</taxon>
    </lineage>
</organism>
<dbReference type="GO" id="GO:0008270">
    <property type="term" value="F:zinc ion binding"/>
    <property type="evidence" value="ECO:0007669"/>
    <property type="project" value="UniProtKB-KW"/>
</dbReference>
<proteinExistence type="predicted"/>
<evidence type="ECO:0000256" key="2">
    <source>
        <dbReference type="ARBA" id="ARBA00022723"/>
    </source>
</evidence>
<feature type="domain" description="DUF659" evidence="7">
    <location>
        <begin position="360"/>
        <end position="491"/>
    </location>
</feature>
<dbReference type="PANTHER" id="PTHR46481:SF10">
    <property type="entry name" value="ZINC FINGER BED DOMAIN-CONTAINING PROTEIN 39"/>
    <property type="match status" value="1"/>
</dbReference>
<dbReference type="Proteomes" id="UP000054166">
    <property type="component" value="Unassembled WGS sequence"/>
</dbReference>
<dbReference type="AlphaFoldDB" id="A0A0C3B4I8"/>
<comment type="subcellular location">
    <subcellularLocation>
        <location evidence="1">Nucleus</location>
    </subcellularLocation>
</comment>
<keyword evidence="4" id="KW-0862">Zinc</keyword>
<feature type="compositionally biased region" description="Acidic residues" evidence="6">
    <location>
        <begin position="927"/>
        <end position="943"/>
    </location>
</feature>
<dbReference type="InterPro" id="IPR012337">
    <property type="entry name" value="RNaseH-like_sf"/>
</dbReference>
<dbReference type="HOGENOM" id="CLU_008059_1_0_1"/>
<evidence type="ECO:0000313" key="8">
    <source>
        <dbReference type="EMBL" id="KIM72207.1"/>
    </source>
</evidence>
<accession>A0A0C3B4I8</accession>
<feature type="region of interest" description="Disordered" evidence="6">
    <location>
        <begin position="991"/>
        <end position="1017"/>
    </location>
</feature>
<protein>
    <recommendedName>
        <fullName evidence="7">DUF659 domain-containing protein</fullName>
    </recommendedName>
</protein>
<reference evidence="9" key="2">
    <citation type="submission" date="2015-01" db="EMBL/GenBank/DDBJ databases">
        <title>Evolutionary Origins and Diversification of the Mycorrhizal Mutualists.</title>
        <authorList>
            <consortium name="DOE Joint Genome Institute"/>
            <consortium name="Mycorrhizal Genomics Consortium"/>
            <person name="Kohler A."/>
            <person name="Kuo A."/>
            <person name="Nagy L.G."/>
            <person name="Floudas D."/>
            <person name="Copeland A."/>
            <person name="Barry K.W."/>
            <person name="Cichocki N."/>
            <person name="Veneault-Fourrey C."/>
            <person name="LaButti K."/>
            <person name="Lindquist E.A."/>
            <person name="Lipzen A."/>
            <person name="Lundell T."/>
            <person name="Morin E."/>
            <person name="Murat C."/>
            <person name="Riley R."/>
            <person name="Ohm R."/>
            <person name="Sun H."/>
            <person name="Tunlid A."/>
            <person name="Henrissat B."/>
            <person name="Grigoriev I.V."/>
            <person name="Hibbett D.S."/>
            <person name="Martin F."/>
        </authorList>
    </citation>
    <scope>NUCLEOTIDE SEQUENCE [LARGE SCALE GENOMIC DNA]</scope>
    <source>
        <strain evidence="9">F 1598</strain>
    </source>
</reference>
<evidence type="ECO:0000256" key="3">
    <source>
        <dbReference type="ARBA" id="ARBA00022771"/>
    </source>
</evidence>
<dbReference type="InterPro" id="IPR007021">
    <property type="entry name" value="DUF659"/>
</dbReference>
<keyword evidence="3" id="KW-0863">Zinc-finger</keyword>